<dbReference type="PANTHER" id="PTHR11022:SF41">
    <property type="entry name" value="PEPTIDOGLYCAN-RECOGNITION PROTEIN LC-RELATED"/>
    <property type="match status" value="1"/>
</dbReference>
<dbReference type="InterPro" id="IPR002502">
    <property type="entry name" value="Amidase_domain"/>
</dbReference>
<accession>A0A7K0BXG7</accession>
<comment type="caution">
    <text evidence="5">The sequence shown here is derived from an EMBL/GenBank/DDBJ whole genome shotgun (WGS) entry which is preliminary data.</text>
</comment>
<sequence length="261" mass="28951">MCEYPGEERKGAPPTRRAVLGVLAALGIPLPIALGMDNEAMAATPDQRLPARPGPGPRPLVHARSSWHARPPRRPATVLRRAPDRIVVHHTATPNSTDYSLEHAYALSRAIQRFHMDGRGWDDSGQQLTISRGGHIMEGRNTSLASIAAGRHTLGAHALQHNEHAVGIENEGTYMEQRVPGTLWRSLVDVCAWLCDEYRLDPFRAIVGHRDYGETDCPGDVLYGRLPFLRESVAARLGRPRWGDEDDEDDGDERRSGSRDR</sequence>
<evidence type="ECO:0000259" key="4">
    <source>
        <dbReference type="SMART" id="SM00701"/>
    </source>
</evidence>
<dbReference type="AlphaFoldDB" id="A0A7K0BXG7"/>
<keyword evidence="6" id="KW-1185">Reference proteome</keyword>
<feature type="domain" description="N-acetylmuramoyl-L-alanine amidase" evidence="3">
    <location>
        <begin position="71"/>
        <end position="219"/>
    </location>
</feature>
<dbReference type="GO" id="GO:0009253">
    <property type="term" value="P:peptidoglycan catabolic process"/>
    <property type="evidence" value="ECO:0007669"/>
    <property type="project" value="InterPro"/>
</dbReference>
<evidence type="ECO:0000259" key="3">
    <source>
        <dbReference type="SMART" id="SM00644"/>
    </source>
</evidence>
<protein>
    <recommendedName>
        <fullName evidence="7">N-acetylmuramoyl-L-alanine amidase</fullName>
    </recommendedName>
</protein>
<proteinExistence type="inferred from homology"/>
<dbReference type="EMBL" id="WEGH01000002">
    <property type="protein sequence ID" value="MQY05344.1"/>
    <property type="molecule type" value="Genomic_DNA"/>
</dbReference>
<dbReference type="InterPro" id="IPR015510">
    <property type="entry name" value="PGRP"/>
</dbReference>
<comment type="similarity">
    <text evidence="1">Belongs to the N-acetylmuramoyl-L-alanine amidase 2 family.</text>
</comment>
<dbReference type="SMART" id="SM00701">
    <property type="entry name" value="PGRP"/>
    <property type="match status" value="1"/>
</dbReference>
<dbReference type="Proteomes" id="UP000487268">
    <property type="component" value="Unassembled WGS sequence"/>
</dbReference>
<feature type="region of interest" description="Disordered" evidence="2">
    <location>
        <begin position="46"/>
        <end position="74"/>
    </location>
</feature>
<organism evidence="5 6">
    <name type="scientific">Actinomadura macrotermitis</name>
    <dbReference type="NCBI Taxonomy" id="2585200"/>
    <lineage>
        <taxon>Bacteria</taxon>
        <taxon>Bacillati</taxon>
        <taxon>Actinomycetota</taxon>
        <taxon>Actinomycetes</taxon>
        <taxon>Streptosporangiales</taxon>
        <taxon>Thermomonosporaceae</taxon>
        <taxon>Actinomadura</taxon>
    </lineage>
</organism>
<evidence type="ECO:0000256" key="2">
    <source>
        <dbReference type="SAM" id="MobiDB-lite"/>
    </source>
</evidence>
<dbReference type="PANTHER" id="PTHR11022">
    <property type="entry name" value="PEPTIDOGLYCAN RECOGNITION PROTEIN"/>
    <property type="match status" value="1"/>
</dbReference>
<reference evidence="5 6" key="1">
    <citation type="submission" date="2019-10" db="EMBL/GenBank/DDBJ databases">
        <title>Actinomadura rubteroloni sp. nov. and Actinomadura macrotermitis sp. nov., isolated from the gut of fungus growing-termite Macrotermes natalensis.</title>
        <authorList>
            <person name="Benndorf R."/>
            <person name="Martin K."/>
            <person name="Kuefner M."/>
            <person name="De Beer W."/>
            <person name="Kaster A.-K."/>
            <person name="Vollmers J."/>
            <person name="Poulsen M."/>
            <person name="Beemelmanns C."/>
        </authorList>
    </citation>
    <scope>NUCLEOTIDE SEQUENCE [LARGE SCALE GENOMIC DNA]</scope>
    <source>
        <strain evidence="5 6">RB68</strain>
    </source>
</reference>
<dbReference type="CDD" id="cd06583">
    <property type="entry name" value="PGRP"/>
    <property type="match status" value="1"/>
</dbReference>
<evidence type="ECO:0000313" key="5">
    <source>
        <dbReference type="EMBL" id="MQY05344.1"/>
    </source>
</evidence>
<dbReference type="SMART" id="SM00644">
    <property type="entry name" value="Ami_2"/>
    <property type="match status" value="1"/>
</dbReference>
<gene>
    <name evidence="5" type="ORF">ACRB68_34170</name>
</gene>
<dbReference type="InterPro" id="IPR006619">
    <property type="entry name" value="PGRP_domain_met/bac"/>
</dbReference>
<feature type="domain" description="Peptidoglycan recognition protein family" evidence="4">
    <location>
        <begin position="59"/>
        <end position="213"/>
    </location>
</feature>
<dbReference type="GO" id="GO:0008745">
    <property type="term" value="F:N-acetylmuramoyl-L-alanine amidase activity"/>
    <property type="evidence" value="ECO:0007669"/>
    <property type="project" value="InterPro"/>
</dbReference>
<evidence type="ECO:0000313" key="6">
    <source>
        <dbReference type="Proteomes" id="UP000487268"/>
    </source>
</evidence>
<name>A0A7K0BXG7_9ACTN</name>
<evidence type="ECO:0000256" key="1">
    <source>
        <dbReference type="ARBA" id="ARBA00007553"/>
    </source>
</evidence>
<dbReference type="Pfam" id="PF01510">
    <property type="entry name" value="Amidase_2"/>
    <property type="match status" value="1"/>
</dbReference>
<feature type="region of interest" description="Disordered" evidence="2">
    <location>
        <begin position="239"/>
        <end position="261"/>
    </location>
</feature>
<dbReference type="SUPFAM" id="SSF55846">
    <property type="entry name" value="N-acetylmuramoyl-L-alanine amidase-like"/>
    <property type="match status" value="1"/>
</dbReference>
<dbReference type="OrthoDB" id="514320at2"/>
<dbReference type="Gene3D" id="3.40.80.10">
    <property type="entry name" value="Peptidoglycan recognition protein-like"/>
    <property type="match status" value="1"/>
</dbReference>
<dbReference type="InterPro" id="IPR036505">
    <property type="entry name" value="Amidase/PGRP_sf"/>
</dbReference>
<evidence type="ECO:0008006" key="7">
    <source>
        <dbReference type="Google" id="ProtNLM"/>
    </source>
</evidence>
<dbReference type="RefSeq" id="WP_153533411.1">
    <property type="nucleotide sequence ID" value="NZ_WEGH01000002.1"/>
</dbReference>
<dbReference type="GO" id="GO:0008270">
    <property type="term" value="F:zinc ion binding"/>
    <property type="evidence" value="ECO:0007669"/>
    <property type="project" value="InterPro"/>
</dbReference>
<feature type="compositionally biased region" description="Basic and acidic residues" evidence="2">
    <location>
        <begin position="252"/>
        <end position="261"/>
    </location>
</feature>